<dbReference type="PANTHER" id="PTHR31394">
    <property type="entry name" value="TRANSMEMBRANE PROTEIN 199"/>
    <property type="match status" value="1"/>
</dbReference>
<proteinExistence type="predicted"/>
<keyword evidence="8" id="KW-1185">Reference proteome</keyword>
<evidence type="ECO:0000256" key="1">
    <source>
        <dbReference type="ARBA" id="ARBA00004477"/>
    </source>
</evidence>
<dbReference type="InterPro" id="IPR021013">
    <property type="entry name" value="ATPase_Vma12"/>
</dbReference>
<dbReference type="GO" id="GO:0005789">
    <property type="term" value="C:endoplasmic reticulum membrane"/>
    <property type="evidence" value="ECO:0007669"/>
    <property type="project" value="UniProtKB-SubCell"/>
</dbReference>
<dbReference type="Proteomes" id="UP000264840">
    <property type="component" value="Unplaced"/>
</dbReference>
<dbReference type="GO" id="GO:0070072">
    <property type="term" value="P:vacuolar proton-transporting V-type ATPase complex assembly"/>
    <property type="evidence" value="ECO:0007669"/>
    <property type="project" value="InterPro"/>
</dbReference>
<keyword evidence="3" id="KW-0256">Endoplasmic reticulum</keyword>
<accession>A0A3Q2V6Y8</accession>
<feature type="transmembrane region" description="Helical" evidence="6">
    <location>
        <begin position="170"/>
        <end position="189"/>
    </location>
</feature>
<evidence type="ECO:0000256" key="4">
    <source>
        <dbReference type="ARBA" id="ARBA00022989"/>
    </source>
</evidence>
<evidence type="ECO:0000256" key="3">
    <source>
        <dbReference type="ARBA" id="ARBA00022824"/>
    </source>
</evidence>
<dbReference type="PANTHER" id="PTHR31394:SF1">
    <property type="entry name" value="TRANSMEMBRANE PROTEIN 199"/>
    <property type="match status" value="1"/>
</dbReference>
<evidence type="ECO:0000256" key="5">
    <source>
        <dbReference type="ARBA" id="ARBA00023136"/>
    </source>
</evidence>
<evidence type="ECO:0000256" key="6">
    <source>
        <dbReference type="SAM" id="Phobius"/>
    </source>
</evidence>
<reference evidence="7" key="1">
    <citation type="submission" date="2025-08" db="UniProtKB">
        <authorList>
            <consortium name="Ensembl"/>
        </authorList>
    </citation>
    <scope>IDENTIFICATION</scope>
</reference>
<name>A0A3Q2V6Y8_HAPBU</name>
<reference evidence="7" key="2">
    <citation type="submission" date="2025-09" db="UniProtKB">
        <authorList>
            <consortium name="Ensembl"/>
        </authorList>
    </citation>
    <scope>IDENTIFICATION</scope>
</reference>
<keyword evidence="2 6" id="KW-0812">Transmembrane</keyword>
<dbReference type="Ensembl" id="ENSHBUT00000004638.1">
    <property type="protein sequence ID" value="ENSHBUP00000006837.1"/>
    <property type="gene ID" value="ENSHBUG00000008310.1"/>
</dbReference>
<keyword evidence="4 6" id="KW-1133">Transmembrane helix</keyword>
<feature type="transmembrane region" description="Helical" evidence="6">
    <location>
        <begin position="136"/>
        <end position="158"/>
    </location>
</feature>
<keyword evidence="5 6" id="KW-0472">Membrane</keyword>
<organism evidence="7 8">
    <name type="scientific">Haplochromis burtoni</name>
    <name type="common">Burton's mouthbrooder</name>
    <name type="synonym">Chromis burtoni</name>
    <dbReference type="NCBI Taxonomy" id="8153"/>
    <lineage>
        <taxon>Eukaryota</taxon>
        <taxon>Metazoa</taxon>
        <taxon>Chordata</taxon>
        <taxon>Craniata</taxon>
        <taxon>Vertebrata</taxon>
        <taxon>Euteleostomi</taxon>
        <taxon>Actinopterygii</taxon>
        <taxon>Neopterygii</taxon>
        <taxon>Teleostei</taxon>
        <taxon>Neoteleostei</taxon>
        <taxon>Acanthomorphata</taxon>
        <taxon>Ovalentaria</taxon>
        <taxon>Cichlomorphae</taxon>
        <taxon>Cichliformes</taxon>
        <taxon>Cichlidae</taxon>
        <taxon>African cichlids</taxon>
        <taxon>Pseudocrenilabrinae</taxon>
        <taxon>Haplochromini</taxon>
        <taxon>Haplochromis</taxon>
    </lineage>
</organism>
<sequence>MASAFVVGDKFRNKVTHLLGKSESALPRALGEELEEVLEKPEPTILPFSTARKIKKYLQDNGHPFYLHELLEDSSLHLPEIVKPPRNPELVARLEKIKAKLANEEYKRITRNVNARVHFLLILKASLPFQVRSVKAVVVTIFNFLVTIVAAFACSYMGSQYLFTETTARVISAVIAASVVGLAELYVLVRTMEGDLGEP</sequence>
<dbReference type="AlphaFoldDB" id="A0A3Q2V6Y8"/>
<comment type="subcellular location">
    <subcellularLocation>
        <location evidence="1">Endoplasmic reticulum membrane</location>
        <topology evidence="1">Multi-pass membrane protein</topology>
    </subcellularLocation>
</comment>
<dbReference type="GeneTree" id="ENSGT00390000014591"/>
<dbReference type="Pfam" id="PF11712">
    <property type="entry name" value="Vma12"/>
    <property type="match status" value="1"/>
</dbReference>
<evidence type="ECO:0000313" key="8">
    <source>
        <dbReference type="Proteomes" id="UP000264840"/>
    </source>
</evidence>
<evidence type="ECO:0000256" key="2">
    <source>
        <dbReference type="ARBA" id="ARBA00022692"/>
    </source>
</evidence>
<evidence type="ECO:0000313" key="7">
    <source>
        <dbReference type="Ensembl" id="ENSHBUP00000006837.1"/>
    </source>
</evidence>
<protein>
    <submittedName>
        <fullName evidence="7">Transmembrane protein 199</fullName>
    </submittedName>
</protein>